<feature type="signal peptide" evidence="1">
    <location>
        <begin position="1"/>
        <end position="32"/>
    </location>
</feature>
<dbReference type="AlphaFoldDB" id="A0A411WSQ6"/>
<dbReference type="Proteomes" id="UP000292307">
    <property type="component" value="Chromosome"/>
</dbReference>
<dbReference type="Pfam" id="PF07589">
    <property type="entry name" value="PEP-CTERM"/>
    <property type="match status" value="1"/>
</dbReference>
<gene>
    <name evidence="4" type="ORF">EYF70_01335</name>
    <name evidence="3" type="ORF">GCM10007387_30690</name>
</gene>
<feature type="chain" id="PRO_5044601522" evidence="1">
    <location>
        <begin position="33"/>
        <end position="264"/>
    </location>
</feature>
<reference evidence="3" key="1">
    <citation type="journal article" date="2014" name="Int. J. Syst. Evol. Microbiol.">
        <title>Complete genome sequence of Corynebacterium casei LMG S-19264T (=DSM 44701T), isolated from a smear-ripened cheese.</title>
        <authorList>
            <consortium name="US DOE Joint Genome Institute (JGI-PGF)"/>
            <person name="Walter F."/>
            <person name="Albersmeier A."/>
            <person name="Kalinowski J."/>
            <person name="Ruckert C."/>
        </authorList>
    </citation>
    <scope>NUCLEOTIDE SEQUENCE</scope>
    <source>
        <strain evidence="3">KCTC 12343</strain>
    </source>
</reference>
<evidence type="ECO:0000313" key="4">
    <source>
        <dbReference type="EMBL" id="QBH99638.1"/>
    </source>
</evidence>
<protein>
    <submittedName>
        <fullName evidence="4">PEP-CTERM sorting domain-containing protein</fullName>
    </submittedName>
</protein>
<organism evidence="3 6">
    <name type="scientific">Pseudoduganella albidiflava</name>
    <dbReference type="NCBI Taxonomy" id="321983"/>
    <lineage>
        <taxon>Bacteria</taxon>
        <taxon>Pseudomonadati</taxon>
        <taxon>Pseudomonadota</taxon>
        <taxon>Betaproteobacteria</taxon>
        <taxon>Burkholderiales</taxon>
        <taxon>Oxalobacteraceae</taxon>
        <taxon>Telluria group</taxon>
        <taxon>Pseudoduganella</taxon>
    </lineage>
</organism>
<dbReference type="NCBIfam" id="TIGR02595">
    <property type="entry name" value="PEP_CTERM"/>
    <property type="match status" value="1"/>
</dbReference>
<sequence length="264" mass="27625">MNRHYTVVPRTLRSVRLLGAIALLSAASSTLAADTSFSSSTVSNLRYTLTDLTPDDGIAANLTWTSGFVDVTGYHDGIVFRHFGDGSAPVAGSWTDGADNTAASFEPGTSFGNTVLSATVHADGADDAVGQANAAYALSYFDFTVSAGTAVTFYSDYEIHAGRTEPGEGTYATSTTRMELFDSGTSQDHFDSSWIEAATYQVRDKAGTASVSFSNIYGTDWTGTLTVQAAGQAFAGPLPVPEPSTYAMLGVGLLMLGAAARRRS</sequence>
<dbReference type="EMBL" id="CP036401">
    <property type="protein sequence ID" value="QBH99638.1"/>
    <property type="molecule type" value="Genomic_DNA"/>
</dbReference>
<evidence type="ECO:0000313" key="5">
    <source>
        <dbReference type="Proteomes" id="UP000292307"/>
    </source>
</evidence>
<feature type="domain" description="Ice-binding protein C-terminal" evidence="2">
    <location>
        <begin position="239"/>
        <end position="263"/>
    </location>
</feature>
<evidence type="ECO:0000259" key="2">
    <source>
        <dbReference type="Pfam" id="PF07589"/>
    </source>
</evidence>
<accession>A0A411WSQ6</accession>
<dbReference type="InterPro" id="IPR013424">
    <property type="entry name" value="Ice-binding_C"/>
</dbReference>
<keyword evidence="1" id="KW-0732">Signal</keyword>
<reference evidence="4 5" key="2">
    <citation type="submission" date="2019-02" db="EMBL/GenBank/DDBJ databases">
        <title>Draft Genome Sequences of Six Type Strains of the Genus Massilia.</title>
        <authorList>
            <person name="Miess H."/>
            <person name="Frediansyhah A."/>
            <person name="Gross H."/>
        </authorList>
    </citation>
    <scope>NUCLEOTIDE SEQUENCE [LARGE SCALE GENOMIC DNA]</scope>
    <source>
        <strain evidence="4 5">DSM 17472</strain>
    </source>
</reference>
<dbReference type="RefSeq" id="WP_131143792.1">
    <property type="nucleotide sequence ID" value="NZ_BMWV01000006.1"/>
</dbReference>
<keyword evidence="5" id="KW-1185">Reference proteome</keyword>
<dbReference type="EMBL" id="BMWV01000006">
    <property type="protein sequence ID" value="GGY46417.1"/>
    <property type="molecule type" value="Genomic_DNA"/>
</dbReference>
<name>A0A411WSQ6_9BURK</name>
<proteinExistence type="predicted"/>
<dbReference type="Proteomes" id="UP000628442">
    <property type="component" value="Unassembled WGS sequence"/>
</dbReference>
<evidence type="ECO:0000313" key="3">
    <source>
        <dbReference type="EMBL" id="GGY46417.1"/>
    </source>
</evidence>
<reference evidence="3" key="3">
    <citation type="submission" date="2022-12" db="EMBL/GenBank/DDBJ databases">
        <authorList>
            <person name="Sun Q."/>
            <person name="Kim S."/>
        </authorList>
    </citation>
    <scope>NUCLEOTIDE SEQUENCE</scope>
    <source>
        <strain evidence="3">KCTC 12343</strain>
    </source>
</reference>
<evidence type="ECO:0000256" key="1">
    <source>
        <dbReference type="SAM" id="SignalP"/>
    </source>
</evidence>
<evidence type="ECO:0000313" key="6">
    <source>
        <dbReference type="Proteomes" id="UP000628442"/>
    </source>
</evidence>
<dbReference type="OrthoDB" id="8756644at2"/>